<gene>
    <name evidence="2" type="ORF">J3D65DRAFT_638058</name>
</gene>
<organism evidence="2 3">
    <name type="scientific">Phyllosticta citribraziliensis</name>
    <dbReference type="NCBI Taxonomy" id="989973"/>
    <lineage>
        <taxon>Eukaryota</taxon>
        <taxon>Fungi</taxon>
        <taxon>Dikarya</taxon>
        <taxon>Ascomycota</taxon>
        <taxon>Pezizomycotina</taxon>
        <taxon>Dothideomycetes</taxon>
        <taxon>Dothideomycetes incertae sedis</taxon>
        <taxon>Botryosphaeriales</taxon>
        <taxon>Phyllostictaceae</taxon>
        <taxon>Phyllosticta</taxon>
    </lineage>
</organism>
<keyword evidence="3" id="KW-1185">Reference proteome</keyword>
<comment type="caution">
    <text evidence="2">The sequence shown here is derived from an EMBL/GenBank/DDBJ whole genome shotgun (WGS) entry which is preliminary data.</text>
</comment>
<evidence type="ECO:0000313" key="3">
    <source>
        <dbReference type="Proteomes" id="UP001360953"/>
    </source>
</evidence>
<protein>
    <recommendedName>
        <fullName evidence="4">Secreted protein</fullName>
    </recommendedName>
</protein>
<evidence type="ECO:0000256" key="1">
    <source>
        <dbReference type="SAM" id="SignalP"/>
    </source>
</evidence>
<feature type="chain" id="PRO_5045358187" description="Secreted protein" evidence="1">
    <location>
        <begin position="24"/>
        <end position="162"/>
    </location>
</feature>
<dbReference type="GeneID" id="92034484"/>
<feature type="signal peptide" evidence="1">
    <location>
        <begin position="1"/>
        <end position="23"/>
    </location>
</feature>
<dbReference type="Proteomes" id="UP001360953">
    <property type="component" value="Unassembled WGS sequence"/>
</dbReference>
<reference evidence="2 3" key="1">
    <citation type="submission" date="2024-04" db="EMBL/GenBank/DDBJ databases">
        <title>Phyllosticta paracitricarpa is synonymous to the EU quarantine fungus P. citricarpa based on phylogenomic analyses.</title>
        <authorList>
            <consortium name="Lawrence Berkeley National Laboratory"/>
            <person name="Van ingen-buijs V.A."/>
            <person name="Van westerhoven A.C."/>
            <person name="Haridas S."/>
            <person name="Skiadas P."/>
            <person name="Martin F."/>
            <person name="Groenewald J.Z."/>
            <person name="Crous P.W."/>
            <person name="Seidl M.F."/>
        </authorList>
    </citation>
    <scope>NUCLEOTIDE SEQUENCE [LARGE SCALE GENOMIC DNA]</scope>
    <source>
        <strain evidence="2 3">CPC 17464</strain>
    </source>
</reference>
<dbReference type="EMBL" id="JBBPEH010000012">
    <property type="protein sequence ID" value="KAK7531581.1"/>
    <property type="molecule type" value="Genomic_DNA"/>
</dbReference>
<dbReference type="RefSeq" id="XP_066651405.1">
    <property type="nucleotide sequence ID" value="XM_066801578.1"/>
</dbReference>
<sequence>MLVLACASRLGLLAGVLERLVLGLKGRDLVLKILADLDLFAELALDLHHVVLELVAPRFSVVKTLGEGGLLRLGGGGGSGRRGALGGGLLDLDGRGRLVLLRSPIHTTGWGTAGVGPKCSVALGRLRSLLERRTRSSSGLGSRHCSVKWRLGKESGGSADSV</sequence>
<proteinExistence type="predicted"/>
<accession>A0ABR1L8L3</accession>
<evidence type="ECO:0000313" key="2">
    <source>
        <dbReference type="EMBL" id="KAK7531581.1"/>
    </source>
</evidence>
<evidence type="ECO:0008006" key="4">
    <source>
        <dbReference type="Google" id="ProtNLM"/>
    </source>
</evidence>
<name>A0ABR1L8L3_9PEZI</name>
<keyword evidence="1" id="KW-0732">Signal</keyword>